<reference evidence="2 3" key="1">
    <citation type="submission" date="2017-08" db="EMBL/GenBank/DDBJ databases">
        <title>Infants hospitalized years apart are colonized by the same room-sourced microbial strains.</title>
        <authorList>
            <person name="Brooks B."/>
            <person name="Olm M.R."/>
            <person name="Firek B.A."/>
            <person name="Baker R."/>
            <person name="Thomas B.C."/>
            <person name="Morowitz M.J."/>
            <person name="Banfield J.F."/>
        </authorList>
    </citation>
    <scope>NUCLEOTIDE SEQUENCE [LARGE SCALE GENOMIC DNA]</scope>
    <source>
        <strain evidence="2">S2_018_000_R3_110</strain>
    </source>
</reference>
<dbReference type="EMBL" id="QFNF01000010">
    <property type="protein sequence ID" value="PZO78871.1"/>
    <property type="molecule type" value="Genomic_DNA"/>
</dbReference>
<dbReference type="AlphaFoldDB" id="A0A2W5B7H4"/>
<sequence length="134" mass="14138">MPPPVSSGPPRGRFLRWGWIALGWFFVLLGIIGALLPVMPTTIFLIGAAACFARGSPRLERWLLDHPRLGPTLVAWRRDGAIGARAKAMACSGIALGYGVFLWAARPGVALALVVAAAMTACAAYIVTRPSPTG</sequence>
<dbReference type="PANTHER" id="PTHR35813">
    <property type="entry name" value="INNER MEMBRANE PROTEIN YBAN"/>
    <property type="match status" value="1"/>
</dbReference>
<comment type="caution">
    <text evidence="2">The sequence shown here is derived from an EMBL/GenBank/DDBJ whole genome shotgun (WGS) entry which is preliminary data.</text>
</comment>
<feature type="transmembrane region" description="Helical" evidence="1">
    <location>
        <begin position="110"/>
        <end position="128"/>
    </location>
</feature>
<feature type="transmembrane region" description="Helical" evidence="1">
    <location>
        <begin position="20"/>
        <end position="53"/>
    </location>
</feature>
<dbReference type="GO" id="GO:0005886">
    <property type="term" value="C:plasma membrane"/>
    <property type="evidence" value="ECO:0007669"/>
    <property type="project" value="TreeGrafter"/>
</dbReference>
<feature type="transmembrane region" description="Helical" evidence="1">
    <location>
        <begin position="86"/>
        <end position="104"/>
    </location>
</feature>
<dbReference type="InterPro" id="IPR007401">
    <property type="entry name" value="DUF454"/>
</dbReference>
<keyword evidence="1" id="KW-0472">Membrane</keyword>
<protein>
    <submittedName>
        <fullName evidence="2">DUF454 domain-containing protein</fullName>
    </submittedName>
</protein>
<evidence type="ECO:0000256" key="1">
    <source>
        <dbReference type="SAM" id="Phobius"/>
    </source>
</evidence>
<name>A0A2W5B7H4_9SPHN</name>
<proteinExistence type="predicted"/>
<keyword evidence="1" id="KW-0812">Transmembrane</keyword>
<dbReference type="Pfam" id="PF04304">
    <property type="entry name" value="DUF454"/>
    <property type="match status" value="1"/>
</dbReference>
<dbReference type="PANTHER" id="PTHR35813:SF1">
    <property type="entry name" value="INNER MEMBRANE PROTEIN YBAN"/>
    <property type="match status" value="1"/>
</dbReference>
<keyword evidence="1" id="KW-1133">Transmembrane helix</keyword>
<evidence type="ECO:0000313" key="2">
    <source>
        <dbReference type="EMBL" id="PZO78871.1"/>
    </source>
</evidence>
<accession>A0A2W5B7H4</accession>
<dbReference type="Proteomes" id="UP000248614">
    <property type="component" value="Unassembled WGS sequence"/>
</dbReference>
<evidence type="ECO:0000313" key="3">
    <source>
        <dbReference type="Proteomes" id="UP000248614"/>
    </source>
</evidence>
<gene>
    <name evidence="2" type="ORF">DI632_05560</name>
</gene>
<dbReference type="PIRSF" id="PIRSF016789">
    <property type="entry name" value="DUF454"/>
    <property type="match status" value="1"/>
</dbReference>
<organism evidence="2 3">
    <name type="scientific">Sphingomonas hengshuiensis</name>
    <dbReference type="NCBI Taxonomy" id="1609977"/>
    <lineage>
        <taxon>Bacteria</taxon>
        <taxon>Pseudomonadati</taxon>
        <taxon>Pseudomonadota</taxon>
        <taxon>Alphaproteobacteria</taxon>
        <taxon>Sphingomonadales</taxon>
        <taxon>Sphingomonadaceae</taxon>
        <taxon>Sphingomonas</taxon>
    </lineage>
</organism>